<keyword evidence="4" id="KW-0234">DNA repair</keyword>
<feature type="chain" id="PRO_5025532323" evidence="5">
    <location>
        <begin position="20"/>
        <end position="278"/>
    </location>
</feature>
<evidence type="ECO:0000256" key="4">
    <source>
        <dbReference type="ARBA" id="ARBA00023204"/>
    </source>
</evidence>
<dbReference type="CDD" id="cd08041">
    <property type="entry name" value="OBF_kDNA_ligase_like"/>
    <property type="match status" value="1"/>
</dbReference>
<dbReference type="Pfam" id="PF14743">
    <property type="entry name" value="DNA_ligase_OB_2"/>
    <property type="match status" value="1"/>
</dbReference>
<dbReference type="PANTHER" id="PTHR47810">
    <property type="entry name" value="DNA LIGASE"/>
    <property type="match status" value="1"/>
</dbReference>
<reference evidence="7 8" key="1">
    <citation type="submission" date="2020-02" db="EMBL/GenBank/DDBJ databases">
        <title>Nitrogenibacter mangrovi gen. nov., sp. nov. isolated from mangrove sediment, a denitrifying betaproteobacterium.</title>
        <authorList>
            <person name="Liao H."/>
            <person name="Tian Y."/>
        </authorList>
    </citation>
    <scope>NUCLEOTIDE SEQUENCE [LARGE SCALE GENOMIC DNA]</scope>
    <source>
        <strain evidence="7 8">M9-3-2</strain>
    </source>
</reference>
<dbReference type="Gene3D" id="3.30.470.30">
    <property type="entry name" value="DNA ligase/mRNA capping enzyme"/>
    <property type="match status" value="1"/>
</dbReference>
<dbReference type="NCBIfam" id="NF006592">
    <property type="entry name" value="PRK09125.1"/>
    <property type="match status" value="1"/>
</dbReference>
<evidence type="ECO:0000256" key="2">
    <source>
        <dbReference type="ARBA" id="ARBA00022705"/>
    </source>
</evidence>
<dbReference type="Proteomes" id="UP000501991">
    <property type="component" value="Chromosome"/>
</dbReference>
<keyword evidence="2" id="KW-0235">DNA replication</keyword>
<keyword evidence="3" id="KW-0227">DNA damage</keyword>
<keyword evidence="5" id="KW-0732">Signal</keyword>
<gene>
    <name evidence="7" type="ORF">G3580_02830</name>
</gene>
<dbReference type="AlphaFoldDB" id="A0A6C1B1F9"/>
<evidence type="ECO:0000256" key="1">
    <source>
        <dbReference type="ARBA" id="ARBA00022598"/>
    </source>
</evidence>
<dbReference type="InterPro" id="IPR012340">
    <property type="entry name" value="NA-bd_OB-fold"/>
</dbReference>
<proteinExistence type="predicted"/>
<dbReference type="InterPro" id="IPR050326">
    <property type="entry name" value="NAD_dep_DNA_ligaseB"/>
</dbReference>
<evidence type="ECO:0000313" key="8">
    <source>
        <dbReference type="Proteomes" id="UP000501991"/>
    </source>
</evidence>
<accession>A0A6C1B1F9</accession>
<keyword evidence="8" id="KW-1185">Reference proteome</keyword>
<dbReference type="InterPro" id="IPR029319">
    <property type="entry name" value="DNA_ligase_OB"/>
</dbReference>
<feature type="signal peptide" evidence="5">
    <location>
        <begin position="1"/>
        <end position="19"/>
    </location>
</feature>
<sequence>MALIMFALWVGAGLSPVLAQTPPPPVLLAREAVADVDPAPYWVSEKLDGVRALWDGRQLRFRSGHVVPAPRWFVAALPPQALDGELWLGRGRFAELSGIVRTAVPVDADWRRVRYMIFELPGAPGDFSARVAAMRAVVGAAHCPWLRVVEQRRIADRAALAAWLAAVIDQGGEGLMLHRADAPYLTGRSDVLLKLKPWQDAEGIVVAQLPGQGRLAGMLGALEIRLADGRHLRLGTGFTDAQRRHPPPLGTQVTFRYHGLTATGLPRFASFLRVREPL</sequence>
<protein>
    <submittedName>
        <fullName evidence="7">DNA ligase</fullName>
    </submittedName>
</protein>
<dbReference type="KEGG" id="azq:G3580_02830"/>
<evidence type="ECO:0000259" key="6">
    <source>
        <dbReference type="Pfam" id="PF14743"/>
    </source>
</evidence>
<dbReference type="EMBL" id="CP048836">
    <property type="protein sequence ID" value="QID16658.1"/>
    <property type="molecule type" value="Genomic_DNA"/>
</dbReference>
<dbReference type="SUPFAM" id="SSF50249">
    <property type="entry name" value="Nucleic acid-binding proteins"/>
    <property type="match status" value="1"/>
</dbReference>
<evidence type="ECO:0000256" key="3">
    <source>
        <dbReference type="ARBA" id="ARBA00022763"/>
    </source>
</evidence>
<dbReference type="GO" id="GO:0016874">
    <property type="term" value="F:ligase activity"/>
    <property type="evidence" value="ECO:0007669"/>
    <property type="project" value="UniProtKB-KW"/>
</dbReference>
<dbReference type="Gene3D" id="3.30.1490.70">
    <property type="match status" value="1"/>
</dbReference>
<dbReference type="GO" id="GO:0006281">
    <property type="term" value="P:DNA repair"/>
    <property type="evidence" value="ECO:0007669"/>
    <property type="project" value="UniProtKB-KW"/>
</dbReference>
<evidence type="ECO:0000313" key="7">
    <source>
        <dbReference type="EMBL" id="QID16658.1"/>
    </source>
</evidence>
<dbReference type="PANTHER" id="PTHR47810:SF1">
    <property type="entry name" value="DNA LIGASE B"/>
    <property type="match status" value="1"/>
</dbReference>
<evidence type="ECO:0000256" key="5">
    <source>
        <dbReference type="SAM" id="SignalP"/>
    </source>
</evidence>
<feature type="domain" description="DNA ligase OB-like" evidence="6">
    <location>
        <begin position="210"/>
        <end position="275"/>
    </location>
</feature>
<organism evidence="7 8">
    <name type="scientific">Nitrogeniibacter mangrovi</name>
    <dbReference type="NCBI Taxonomy" id="2016596"/>
    <lineage>
        <taxon>Bacteria</taxon>
        <taxon>Pseudomonadati</taxon>
        <taxon>Pseudomonadota</taxon>
        <taxon>Betaproteobacteria</taxon>
        <taxon>Rhodocyclales</taxon>
        <taxon>Zoogloeaceae</taxon>
        <taxon>Nitrogeniibacter</taxon>
    </lineage>
</organism>
<dbReference type="Gene3D" id="2.40.50.140">
    <property type="entry name" value="Nucleic acid-binding proteins"/>
    <property type="match status" value="1"/>
</dbReference>
<dbReference type="GO" id="GO:0006260">
    <property type="term" value="P:DNA replication"/>
    <property type="evidence" value="ECO:0007669"/>
    <property type="project" value="UniProtKB-KW"/>
</dbReference>
<name>A0A6C1B1F9_9RHOO</name>
<dbReference type="CDD" id="cd07896">
    <property type="entry name" value="Adenylation_kDNA_ligase_like"/>
    <property type="match status" value="1"/>
</dbReference>
<keyword evidence="1 7" id="KW-0436">Ligase</keyword>
<dbReference type="SUPFAM" id="SSF56091">
    <property type="entry name" value="DNA ligase/mRNA capping enzyme, catalytic domain"/>
    <property type="match status" value="1"/>
</dbReference>